<dbReference type="Gene3D" id="3.50.70.20">
    <property type="entry name" value="Cytochrome P460"/>
    <property type="match status" value="1"/>
</dbReference>
<evidence type="ECO:0000313" key="4">
    <source>
        <dbReference type="Proteomes" id="UP000249396"/>
    </source>
</evidence>
<proteinExistence type="predicted"/>
<organism evidence="3 4">
    <name type="scientific">Candidatus Methylumidiphilus alinenensis</name>
    <dbReference type="NCBI Taxonomy" id="2202197"/>
    <lineage>
        <taxon>Bacteria</taxon>
        <taxon>Pseudomonadati</taxon>
        <taxon>Pseudomonadota</taxon>
        <taxon>Gammaproteobacteria</taxon>
        <taxon>Methylococcales</taxon>
        <taxon>Candidatus Methylumidiphilus</taxon>
    </lineage>
</organism>
<evidence type="ECO:0000259" key="2">
    <source>
        <dbReference type="Pfam" id="PF16694"/>
    </source>
</evidence>
<feature type="chain" id="PRO_5015924690" evidence="1">
    <location>
        <begin position="21"/>
        <end position="166"/>
    </location>
</feature>
<keyword evidence="1" id="KW-0732">Signal</keyword>
<gene>
    <name evidence="3" type="ORF">DM484_15680</name>
</gene>
<evidence type="ECO:0000256" key="1">
    <source>
        <dbReference type="SAM" id="SignalP"/>
    </source>
</evidence>
<dbReference type="InterPro" id="IPR032033">
    <property type="entry name" value="Cytochrome_P460"/>
</dbReference>
<dbReference type="CDD" id="cd20753">
    <property type="entry name" value="cyt_P460_Mc-like"/>
    <property type="match status" value="1"/>
</dbReference>
<dbReference type="EMBL" id="QJPH01000348">
    <property type="protein sequence ID" value="PZN76923.1"/>
    <property type="molecule type" value="Genomic_DNA"/>
</dbReference>
<dbReference type="Proteomes" id="UP000249396">
    <property type="component" value="Unassembled WGS sequence"/>
</dbReference>
<dbReference type="InterPro" id="IPR038142">
    <property type="entry name" value="Cytochrome_P460_sp"/>
</dbReference>
<evidence type="ECO:0000313" key="3">
    <source>
        <dbReference type="EMBL" id="PZN76923.1"/>
    </source>
</evidence>
<reference evidence="3 4" key="1">
    <citation type="journal article" date="2018" name="Aquat. Microb. Ecol.">
        <title>Gammaproteobacterial methanotrophs dominate.</title>
        <authorList>
            <person name="Rissanen A.J."/>
            <person name="Saarenheimo J."/>
            <person name="Tiirola M."/>
            <person name="Peura S."/>
            <person name="Aalto S.L."/>
            <person name="Karvinen A."/>
            <person name="Nykanen H."/>
        </authorList>
    </citation>
    <scope>NUCLEOTIDE SEQUENCE [LARGE SCALE GENOMIC DNA]</scope>
    <source>
        <strain evidence="3">AMbin10</strain>
    </source>
</reference>
<dbReference type="Pfam" id="PF16694">
    <property type="entry name" value="Cytochrome_P460"/>
    <property type="match status" value="1"/>
</dbReference>
<feature type="signal peptide" evidence="1">
    <location>
        <begin position="1"/>
        <end position="20"/>
    </location>
</feature>
<comment type="caution">
    <text evidence="3">The sequence shown here is derived from an EMBL/GenBank/DDBJ whole genome shotgun (WGS) entry which is preliminary data.</text>
</comment>
<name>A0A2W4R083_9GAMM</name>
<dbReference type="AlphaFoldDB" id="A0A2W4R083"/>
<accession>A0A2W4R083</accession>
<sequence>MKKSFLLFTFLLLSASLPQAEEAKVAVGNNGIAIPEGYKNFRLIGVSQRSDDQTLRAILGNDVAAEAARSGKTNPWPNGTILAKLGWKQKPSDKFPAATIPGDFTRADFMIKDSVKYASTGGWGWGRWIGMELKPYDKPDFAQECIACHSIVKDQDLEFTRPVKLP</sequence>
<feature type="domain" description="Cytochrome P460" evidence="2">
    <location>
        <begin position="35"/>
        <end position="160"/>
    </location>
</feature>
<protein>
    <submittedName>
        <fullName evidence="3">Cytochrome P460</fullName>
    </submittedName>
</protein>